<dbReference type="EMBL" id="MNCJ02000318">
    <property type="protein sequence ID" value="KAF5816724.1"/>
    <property type="molecule type" value="Genomic_DNA"/>
</dbReference>
<feature type="compositionally biased region" description="Low complexity" evidence="9">
    <location>
        <begin position="11"/>
        <end position="29"/>
    </location>
</feature>
<dbReference type="InterPro" id="IPR016177">
    <property type="entry name" value="DNA-bd_dom_sf"/>
</dbReference>
<feature type="domain" description="AP2/ERF" evidence="10">
    <location>
        <begin position="66"/>
        <end position="123"/>
    </location>
</feature>
<dbReference type="FunCoup" id="A0A251VBR4">
    <property type="interactions" value="314"/>
</dbReference>
<dbReference type="InterPro" id="IPR051032">
    <property type="entry name" value="AP2/ERF_TF_ERF_subfamily"/>
</dbReference>
<reference evidence="12" key="2">
    <citation type="submission" date="2017-02" db="EMBL/GenBank/DDBJ databases">
        <title>Sunflower complete genome.</title>
        <authorList>
            <person name="Langlade N."/>
            <person name="Munos S."/>
        </authorList>
    </citation>
    <scope>NUCLEOTIDE SEQUENCE [LARGE SCALE GENOMIC DNA]</scope>
    <source>
        <tissue evidence="12">Leaves</tissue>
    </source>
</reference>
<keyword evidence="2" id="KW-0611">Plant defense</keyword>
<comment type="similarity">
    <text evidence="8">Belongs to the AP2/ERF transcription factor family. ERF subfamily.</text>
</comment>
<evidence type="ECO:0000256" key="9">
    <source>
        <dbReference type="SAM" id="MobiDB-lite"/>
    </source>
</evidence>
<dbReference type="EMBL" id="CM007892">
    <property type="protein sequence ID" value="OTG33040.1"/>
    <property type="molecule type" value="Genomic_DNA"/>
</dbReference>
<dbReference type="OrthoDB" id="1932364at2759"/>
<keyword evidence="6" id="KW-0804">Transcription</keyword>
<evidence type="ECO:0000256" key="4">
    <source>
        <dbReference type="ARBA" id="ARBA00023125"/>
    </source>
</evidence>
<dbReference type="Gene3D" id="3.30.730.10">
    <property type="entry name" value="AP2/ERF domain"/>
    <property type="match status" value="1"/>
</dbReference>
<dbReference type="InterPro" id="IPR036955">
    <property type="entry name" value="AP2/ERF_dom_sf"/>
</dbReference>
<keyword evidence="5" id="KW-0010">Activator</keyword>
<dbReference type="Gramene" id="mRNA:HanXRQr2_Chr03g0137451">
    <property type="protein sequence ID" value="CDS:HanXRQr2_Chr03g0137451.1"/>
    <property type="gene ID" value="HanXRQr2_Chr03g0137451"/>
</dbReference>
<dbReference type="PRINTS" id="PR00367">
    <property type="entry name" value="ETHRSPELEMNT"/>
</dbReference>
<dbReference type="InterPro" id="IPR001471">
    <property type="entry name" value="AP2/ERF_dom"/>
</dbReference>
<keyword evidence="4 12" id="KW-0238">DNA-binding</keyword>
<accession>A0A251VBR4</accession>
<keyword evidence="7" id="KW-0539">Nucleus</keyword>
<name>A0A251VBR4_HELAN</name>
<dbReference type="Pfam" id="PF00847">
    <property type="entry name" value="AP2"/>
    <property type="match status" value="1"/>
</dbReference>
<feature type="region of interest" description="Disordered" evidence="9">
    <location>
        <begin position="133"/>
        <end position="205"/>
    </location>
</feature>
<dbReference type="OMA" id="CYYSSSW"/>
<evidence type="ECO:0000256" key="2">
    <source>
        <dbReference type="ARBA" id="ARBA00022821"/>
    </source>
</evidence>
<dbReference type="PROSITE" id="PS51032">
    <property type="entry name" value="AP2_ERF"/>
    <property type="match status" value="1"/>
</dbReference>
<dbReference type="GO" id="GO:0005634">
    <property type="term" value="C:nucleus"/>
    <property type="evidence" value="ECO:0007669"/>
    <property type="project" value="UniProtKB-SubCell"/>
</dbReference>
<dbReference type="PANTHER" id="PTHR31985">
    <property type="entry name" value="ETHYLENE-RESPONSIVE TRANSCRIPTION FACTOR ERF042-RELATED"/>
    <property type="match status" value="1"/>
</dbReference>
<gene>
    <name evidence="12" type="ORF">HannXRQ_Chr03g0093161</name>
    <name evidence="11" type="ORF">HanXRQr2_Chr03g0137451</name>
</gene>
<dbReference type="CDD" id="cd00018">
    <property type="entry name" value="AP2"/>
    <property type="match status" value="1"/>
</dbReference>
<dbReference type="FunFam" id="3.30.730.10:FF:000001">
    <property type="entry name" value="Ethylene-responsive transcription factor 2"/>
    <property type="match status" value="1"/>
</dbReference>
<reference evidence="11" key="3">
    <citation type="submission" date="2020-06" db="EMBL/GenBank/DDBJ databases">
        <title>Helianthus annuus Genome sequencing and assembly Release 2.</title>
        <authorList>
            <person name="Gouzy J."/>
            <person name="Langlade N."/>
            <person name="Munos S."/>
        </authorList>
    </citation>
    <scope>NUCLEOTIDE SEQUENCE</scope>
    <source>
        <tissue evidence="11">Leaves</tissue>
    </source>
</reference>
<evidence type="ECO:0000256" key="7">
    <source>
        <dbReference type="ARBA" id="ARBA00023242"/>
    </source>
</evidence>
<organism evidence="12 13">
    <name type="scientific">Helianthus annuus</name>
    <name type="common">Common sunflower</name>
    <dbReference type="NCBI Taxonomy" id="4232"/>
    <lineage>
        <taxon>Eukaryota</taxon>
        <taxon>Viridiplantae</taxon>
        <taxon>Streptophyta</taxon>
        <taxon>Embryophyta</taxon>
        <taxon>Tracheophyta</taxon>
        <taxon>Spermatophyta</taxon>
        <taxon>Magnoliopsida</taxon>
        <taxon>eudicotyledons</taxon>
        <taxon>Gunneridae</taxon>
        <taxon>Pentapetalae</taxon>
        <taxon>asterids</taxon>
        <taxon>campanulids</taxon>
        <taxon>Asterales</taxon>
        <taxon>Asteraceae</taxon>
        <taxon>Asteroideae</taxon>
        <taxon>Heliantheae alliance</taxon>
        <taxon>Heliantheae</taxon>
        <taxon>Helianthus</taxon>
    </lineage>
</organism>
<evidence type="ECO:0000256" key="5">
    <source>
        <dbReference type="ARBA" id="ARBA00023159"/>
    </source>
</evidence>
<feature type="region of interest" description="Disordered" evidence="9">
    <location>
        <begin position="1"/>
        <end position="69"/>
    </location>
</feature>
<dbReference type="PANTHER" id="PTHR31985:SF297">
    <property type="entry name" value="TRANSCRIPTION FACTOR AP2-EREBP FAMILY"/>
    <property type="match status" value="1"/>
</dbReference>
<dbReference type="InParanoid" id="A0A251VBR4"/>
<evidence type="ECO:0000256" key="3">
    <source>
        <dbReference type="ARBA" id="ARBA00023015"/>
    </source>
</evidence>
<evidence type="ECO:0000259" key="10">
    <source>
        <dbReference type="PROSITE" id="PS51032"/>
    </source>
</evidence>
<feature type="compositionally biased region" description="Basic residues" evidence="9">
    <location>
        <begin position="30"/>
        <end position="39"/>
    </location>
</feature>
<keyword evidence="13" id="KW-1185">Reference proteome</keyword>
<dbReference type="Proteomes" id="UP000215914">
    <property type="component" value="Chromosome 3"/>
</dbReference>
<dbReference type="AlphaFoldDB" id="A0A251VBR4"/>
<dbReference type="GO" id="GO:0003700">
    <property type="term" value="F:DNA-binding transcription factor activity"/>
    <property type="evidence" value="ECO:0007669"/>
    <property type="project" value="InterPro"/>
</dbReference>
<dbReference type="SUPFAM" id="SSF54171">
    <property type="entry name" value="DNA-binding domain"/>
    <property type="match status" value="1"/>
</dbReference>
<dbReference type="GO" id="GO:0003677">
    <property type="term" value="F:DNA binding"/>
    <property type="evidence" value="ECO:0007669"/>
    <property type="project" value="UniProtKB-KW"/>
</dbReference>
<feature type="compositionally biased region" description="Low complexity" evidence="9">
    <location>
        <begin position="176"/>
        <end position="190"/>
    </location>
</feature>
<evidence type="ECO:0000313" key="13">
    <source>
        <dbReference type="Proteomes" id="UP000215914"/>
    </source>
</evidence>
<dbReference type="SMART" id="SM00380">
    <property type="entry name" value="AP2"/>
    <property type="match status" value="1"/>
</dbReference>
<reference evidence="11 13" key="1">
    <citation type="journal article" date="2017" name="Nature">
        <title>The sunflower genome provides insights into oil metabolism, flowering and Asterid evolution.</title>
        <authorList>
            <person name="Badouin H."/>
            <person name="Gouzy J."/>
            <person name="Grassa C.J."/>
            <person name="Murat F."/>
            <person name="Staton S.E."/>
            <person name="Cottret L."/>
            <person name="Lelandais-Briere C."/>
            <person name="Owens G.L."/>
            <person name="Carrere S."/>
            <person name="Mayjonade B."/>
            <person name="Legrand L."/>
            <person name="Gill N."/>
            <person name="Kane N.C."/>
            <person name="Bowers J.E."/>
            <person name="Hubner S."/>
            <person name="Bellec A."/>
            <person name="Berard A."/>
            <person name="Berges H."/>
            <person name="Blanchet N."/>
            <person name="Boniface M.C."/>
            <person name="Brunel D."/>
            <person name="Catrice O."/>
            <person name="Chaidir N."/>
            <person name="Claudel C."/>
            <person name="Donnadieu C."/>
            <person name="Faraut T."/>
            <person name="Fievet G."/>
            <person name="Helmstetter N."/>
            <person name="King M."/>
            <person name="Knapp S.J."/>
            <person name="Lai Z."/>
            <person name="Le Paslier M.C."/>
            <person name="Lippi Y."/>
            <person name="Lorenzon L."/>
            <person name="Mandel J.R."/>
            <person name="Marage G."/>
            <person name="Marchand G."/>
            <person name="Marquand E."/>
            <person name="Bret-Mestries E."/>
            <person name="Morien E."/>
            <person name="Nambeesan S."/>
            <person name="Nguyen T."/>
            <person name="Pegot-Espagnet P."/>
            <person name="Pouilly N."/>
            <person name="Raftis F."/>
            <person name="Sallet E."/>
            <person name="Schiex T."/>
            <person name="Thomas J."/>
            <person name="Vandecasteele C."/>
            <person name="Vares D."/>
            <person name="Vear F."/>
            <person name="Vautrin S."/>
            <person name="Crespi M."/>
            <person name="Mangin B."/>
            <person name="Burke J.M."/>
            <person name="Salse J."/>
            <person name="Munos S."/>
            <person name="Vincourt P."/>
            <person name="Rieseberg L.H."/>
            <person name="Langlade N.B."/>
        </authorList>
    </citation>
    <scope>NUCLEOTIDE SEQUENCE [LARGE SCALE GENOMIC DNA]</scope>
    <source>
        <strain evidence="13">cv. SF193</strain>
        <tissue evidence="11">Leaves</tissue>
    </source>
</reference>
<dbReference type="GO" id="GO:0006952">
    <property type="term" value="P:defense response"/>
    <property type="evidence" value="ECO:0007669"/>
    <property type="project" value="UniProtKB-KW"/>
</dbReference>
<evidence type="ECO:0000313" key="11">
    <source>
        <dbReference type="EMBL" id="KAF5816724.1"/>
    </source>
</evidence>
<evidence type="ECO:0000313" key="12">
    <source>
        <dbReference type="EMBL" id="OTG33040.1"/>
    </source>
</evidence>
<protein>
    <submittedName>
        <fullName evidence="12">Putative DNA-binding domain-containing protein</fullName>
    </submittedName>
    <submittedName>
        <fullName evidence="11">Transcription factor AP2-EREBP family</fullName>
    </submittedName>
</protein>
<evidence type="ECO:0000256" key="8">
    <source>
        <dbReference type="ARBA" id="ARBA00024343"/>
    </source>
</evidence>
<evidence type="ECO:0000256" key="1">
    <source>
        <dbReference type="ARBA" id="ARBA00004123"/>
    </source>
</evidence>
<comment type="subcellular location">
    <subcellularLocation>
        <location evidence="1">Nucleus</location>
    </subcellularLocation>
</comment>
<sequence>MDNGGEVNPLSSSSTTTTTTTTTAVATTTTHRKGSKRPHERNIDNAPKKHHENKGGGYGNGEHHPTYRGVRKRSWGKWVSEIREPRKKSRIWLGTFPTAEMAARAHDVAAIAIKGRSAFLNFPDMVHLLPQPATSSPKDIQEAAAKAAASCDSIGSKPEHEPEPEPEPEPPSQEMLSPSNSSNTLSSLDNTQESLASQSTEDDDTFFHLPDLSLDNDDVAYYPSSWQLVDTAAFLLEVEEPFIW</sequence>
<proteinExistence type="inferred from homology"/>
<keyword evidence="3" id="KW-0805">Transcription regulation</keyword>
<evidence type="ECO:0000256" key="6">
    <source>
        <dbReference type="ARBA" id="ARBA00023163"/>
    </source>
</evidence>